<dbReference type="PANTHER" id="PTHR24223">
    <property type="entry name" value="ATP-BINDING CASSETTE SUB-FAMILY C"/>
    <property type="match status" value="1"/>
</dbReference>
<evidence type="ECO:0000259" key="3">
    <source>
        <dbReference type="PROSITE" id="PS50893"/>
    </source>
</evidence>
<evidence type="ECO:0000313" key="6">
    <source>
        <dbReference type="Proteomes" id="UP000015101"/>
    </source>
</evidence>
<protein>
    <recommendedName>
        <fullName evidence="3">ABC transporter domain-containing protein</fullName>
    </recommendedName>
</protein>
<evidence type="ECO:0000256" key="1">
    <source>
        <dbReference type="ARBA" id="ARBA00022741"/>
    </source>
</evidence>
<dbReference type="AlphaFoldDB" id="T1FZ49"/>
<keyword evidence="2" id="KW-0067">ATP-binding</keyword>
<dbReference type="RefSeq" id="XP_009025132.1">
    <property type="nucleotide sequence ID" value="XM_009026884.1"/>
</dbReference>
<dbReference type="InterPro" id="IPR017871">
    <property type="entry name" value="ABC_transporter-like_CS"/>
</dbReference>
<evidence type="ECO:0000313" key="4">
    <source>
        <dbReference type="EMBL" id="ESN96341.1"/>
    </source>
</evidence>
<sequence length="268" mass="29848">TRDSINLNIVDNSLTAVVGQVGSGKSTLLSAILGDLILAYGQIQMKGRLGYVPQQAWIMNASLRDNILLGEAYDEEKFNEVVNACALAEDILQLPAGDLTQIGEKGINLSGGQKQRVSLARSIYQDCDVYLFDDPLSAVDSHVATHIFDSLIGPHGMLKNKTRLLVTHAVNILPHVDQVVVLDGGCIVEQGTYQQLMNNGRYINKVLKSFRKVDKNNIQSEKNNDWFYFFRLFHLRIFALKTLLFISPPKGLTNQMTNVTRAWIITKS</sequence>
<dbReference type="EMBL" id="KB097495">
    <property type="protein sequence ID" value="ESN96341.1"/>
    <property type="molecule type" value="Genomic_DNA"/>
</dbReference>
<dbReference type="InterPro" id="IPR050173">
    <property type="entry name" value="ABC_transporter_C-like"/>
</dbReference>
<reference evidence="4 6" key="2">
    <citation type="journal article" date="2013" name="Nature">
        <title>Insights into bilaterian evolution from three spiralian genomes.</title>
        <authorList>
            <person name="Simakov O."/>
            <person name="Marletaz F."/>
            <person name="Cho S.J."/>
            <person name="Edsinger-Gonzales E."/>
            <person name="Havlak P."/>
            <person name="Hellsten U."/>
            <person name="Kuo D.H."/>
            <person name="Larsson T."/>
            <person name="Lv J."/>
            <person name="Arendt D."/>
            <person name="Savage R."/>
            <person name="Osoegawa K."/>
            <person name="de Jong P."/>
            <person name="Grimwood J."/>
            <person name="Chapman J.A."/>
            <person name="Shapiro H."/>
            <person name="Aerts A."/>
            <person name="Otillar R.P."/>
            <person name="Terry A.Y."/>
            <person name="Boore J.L."/>
            <person name="Grigoriev I.V."/>
            <person name="Lindberg D.R."/>
            <person name="Seaver E.C."/>
            <person name="Weisblat D.A."/>
            <person name="Putnam N.H."/>
            <person name="Rokhsar D.S."/>
        </authorList>
    </citation>
    <scope>NUCLEOTIDE SEQUENCE</scope>
</reference>
<dbReference type="KEGG" id="hro:HELRODRAFT_67771"/>
<dbReference type="OMA" id="RIFFMEH"/>
<dbReference type="Proteomes" id="UP000015101">
    <property type="component" value="Unassembled WGS sequence"/>
</dbReference>
<proteinExistence type="predicted"/>
<dbReference type="PROSITE" id="PS50893">
    <property type="entry name" value="ABC_TRANSPORTER_2"/>
    <property type="match status" value="1"/>
</dbReference>
<dbReference type="OrthoDB" id="6500128at2759"/>
<evidence type="ECO:0000256" key="2">
    <source>
        <dbReference type="ARBA" id="ARBA00022840"/>
    </source>
</evidence>
<dbReference type="STRING" id="6412.T1FZ49"/>
<organism evidence="5 6">
    <name type="scientific">Helobdella robusta</name>
    <name type="common">Californian leech</name>
    <dbReference type="NCBI Taxonomy" id="6412"/>
    <lineage>
        <taxon>Eukaryota</taxon>
        <taxon>Metazoa</taxon>
        <taxon>Spiralia</taxon>
        <taxon>Lophotrochozoa</taxon>
        <taxon>Annelida</taxon>
        <taxon>Clitellata</taxon>
        <taxon>Hirudinea</taxon>
        <taxon>Rhynchobdellida</taxon>
        <taxon>Glossiphoniidae</taxon>
        <taxon>Helobdella</taxon>
    </lineage>
</organism>
<dbReference type="eggNOG" id="KOG0054">
    <property type="taxonomic scope" value="Eukaryota"/>
</dbReference>
<dbReference type="CDD" id="cd03250">
    <property type="entry name" value="ABCC_MRP_domain1"/>
    <property type="match status" value="1"/>
</dbReference>
<evidence type="ECO:0000313" key="5">
    <source>
        <dbReference type="EnsemblMetazoa" id="HelroP67771"/>
    </source>
</evidence>
<dbReference type="PANTHER" id="PTHR24223:SF454">
    <property type="match status" value="1"/>
</dbReference>
<name>T1FZ49_HELRO</name>
<dbReference type="FunFam" id="3.40.50.300:FF:002576">
    <property type="entry name" value="ABC transporter, putative"/>
    <property type="match status" value="1"/>
</dbReference>
<dbReference type="Pfam" id="PF00005">
    <property type="entry name" value="ABC_tran"/>
    <property type="match status" value="1"/>
</dbReference>
<dbReference type="SMART" id="SM00382">
    <property type="entry name" value="AAA"/>
    <property type="match status" value="1"/>
</dbReference>
<dbReference type="InterPro" id="IPR003439">
    <property type="entry name" value="ABC_transporter-like_ATP-bd"/>
</dbReference>
<reference evidence="5" key="3">
    <citation type="submission" date="2015-06" db="UniProtKB">
        <authorList>
            <consortium name="EnsemblMetazoa"/>
        </authorList>
    </citation>
    <scope>IDENTIFICATION</scope>
</reference>
<dbReference type="PROSITE" id="PS00211">
    <property type="entry name" value="ABC_TRANSPORTER_1"/>
    <property type="match status" value="1"/>
</dbReference>
<dbReference type="InterPro" id="IPR003593">
    <property type="entry name" value="AAA+_ATPase"/>
</dbReference>
<keyword evidence="6" id="KW-1185">Reference proteome</keyword>
<dbReference type="GeneID" id="20214097"/>
<dbReference type="InParanoid" id="T1FZ49"/>
<dbReference type="InterPro" id="IPR027417">
    <property type="entry name" value="P-loop_NTPase"/>
</dbReference>
<reference evidence="6" key="1">
    <citation type="submission" date="2012-12" db="EMBL/GenBank/DDBJ databases">
        <authorList>
            <person name="Hellsten U."/>
            <person name="Grimwood J."/>
            <person name="Chapman J.A."/>
            <person name="Shapiro H."/>
            <person name="Aerts A."/>
            <person name="Otillar R.P."/>
            <person name="Terry A.Y."/>
            <person name="Boore J.L."/>
            <person name="Simakov O."/>
            <person name="Marletaz F."/>
            <person name="Cho S.-J."/>
            <person name="Edsinger-Gonzales E."/>
            <person name="Havlak P."/>
            <person name="Kuo D.-H."/>
            <person name="Larsson T."/>
            <person name="Lv J."/>
            <person name="Arendt D."/>
            <person name="Savage R."/>
            <person name="Osoegawa K."/>
            <person name="de Jong P."/>
            <person name="Lindberg D.R."/>
            <person name="Seaver E.C."/>
            <person name="Weisblat D.A."/>
            <person name="Putnam N.H."/>
            <person name="Grigoriev I.V."/>
            <person name="Rokhsar D.S."/>
        </authorList>
    </citation>
    <scope>NUCLEOTIDE SEQUENCE</scope>
</reference>
<dbReference type="GO" id="GO:0016887">
    <property type="term" value="F:ATP hydrolysis activity"/>
    <property type="evidence" value="ECO:0007669"/>
    <property type="project" value="InterPro"/>
</dbReference>
<keyword evidence="1" id="KW-0547">Nucleotide-binding</keyword>
<dbReference type="EnsemblMetazoa" id="HelroT67771">
    <property type="protein sequence ID" value="HelroP67771"/>
    <property type="gene ID" value="HelroG67771"/>
</dbReference>
<dbReference type="SUPFAM" id="SSF52540">
    <property type="entry name" value="P-loop containing nucleoside triphosphate hydrolases"/>
    <property type="match status" value="1"/>
</dbReference>
<dbReference type="EMBL" id="AMQM01001382">
    <property type="status" value="NOT_ANNOTATED_CDS"/>
    <property type="molecule type" value="Genomic_DNA"/>
</dbReference>
<gene>
    <name evidence="5" type="primary">20214097</name>
    <name evidence="4" type="ORF">HELRODRAFT_67771</name>
</gene>
<feature type="domain" description="ABC transporter" evidence="3">
    <location>
        <begin position="1"/>
        <end position="209"/>
    </location>
</feature>
<dbReference type="GO" id="GO:0005524">
    <property type="term" value="F:ATP binding"/>
    <property type="evidence" value="ECO:0007669"/>
    <property type="project" value="UniProtKB-KW"/>
</dbReference>
<accession>T1FZ49</accession>
<dbReference type="Gene3D" id="3.40.50.300">
    <property type="entry name" value="P-loop containing nucleotide triphosphate hydrolases"/>
    <property type="match status" value="1"/>
</dbReference>
<dbReference type="HOGENOM" id="CLU_000604_1_9_1"/>
<dbReference type="CTD" id="20214097"/>